<keyword evidence="12" id="KW-1185">Reference proteome</keyword>
<evidence type="ECO:0000256" key="6">
    <source>
        <dbReference type="ARBA" id="ARBA00022989"/>
    </source>
</evidence>
<comment type="subunit">
    <text evidence="4">Homooligomer.</text>
</comment>
<evidence type="ECO:0000256" key="2">
    <source>
        <dbReference type="ARBA" id="ARBA00004477"/>
    </source>
</evidence>
<evidence type="ECO:0000313" key="12">
    <source>
        <dbReference type="Proteomes" id="UP000756132"/>
    </source>
</evidence>
<dbReference type="RefSeq" id="XP_047765799.1">
    <property type="nucleotide sequence ID" value="XM_047908538.1"/>
</dbReference>
<protein>
    <recommendedName>
        <fullName evidence="10">Sugar phosphate transporter domain-containing protein</fullName>
    </recommendedName>
</protein>
<feature type="transmembrane region" description="Helical" evidence="9">
    <location>
        <begin position="227"/>
        <end position="246"/>
    </location>
</feature>
<feature type="transmembrane region" description="Helical" evidence="9">
    <location>
        <begin position="413"/>
        <end position="435"/>
    </location>
</feature>
<reference evidence="11" key="1">
    <citation type="submission" date="2021-12" db="EMBL/GenBank/DDBJ databases">
        <authorList>
            <person name="Zaccaron A."/>
            <person name="Stergiopoulos I."/>
        </authorList>
    </citation>
    <scope>NUCLEOTIDE SEQUENCE</scope>
    <source>
        <strain evidence="11">Race5_Kim</strain>
    </source>
</reference>
<keyword evidence="6 9" id="KW-1133">Transmembrane helix</keyword>
<feature type="transmembrane region" description="Helical" evidence="9">
    <location>
        <begin position="345"/>
        <end position="363"/>
    </location>
</feature>
<feature type="transmembrane region" description="Helical" evidence="9">
    <location>
        <begin position="441"/>
        <end position="459"/>
    </location>
</feature>
<reference evidence="11" key="2">
    <citation type="journal article" date="2022" name="Microb. Genom.">
        <title>A chromosome-scale genome assembly of the tomato pathogen Cladosporium fulvum reveals a compartmentalized genome architecture and the presence of a dispensable chromosome.</title>
        <authorList>
            <person name="Zaccaron A.Z."/>
            <person name="Chen L.H."/>
            <person name="Samaras A."/>
            <person name="Stergiopoulos I."/>
        </authorList>
    </citation>
    <scope>NUCLEOTIDE SEQUENCE</scope>
    <source>
        <strain evidence="11">Race5_Kim</strain>
    </source>
</reference>
<evidence type="ECO:0000256" key="7">
    <source>
        <dbReference type="ARBA" id="ARBA00023136"/>
    </source>
</evidence>
<dbReference type="Pfam" id="PF03151">
    <property type="entry name" value="TPT"/>
    <property type="match status" value="1"/>
</dbReference>
<organism evidence="11 12">
    <name type="scientific">Passalora fulva</name>
    <name type="common">Tomato leaf mold</name>
    <name type="synonym">Cladosporium fulvum</name>
    <dbReference type="NCBI Taxonomy" id="5499"/>
    <lineage>
        <taxon>Eukaryota</taxon>
        <taxon>Fungi</taxon>
        <taxon>Dikarya</taxon>
        <taxon>Ascomycota</taxon>
        <taxon>Pezizomycotina</taxon>
        <taxon>Dothideomycetes</taxon>
        <taxon>Dothideomycetidae</taxon>
        <taxon>Mycosphaerellales</taxon>
        <taxon>Mycosphaerellaceae</taxon>
        <taxon>Fulvia</taxon>
    </lineage>
</organism>
<comment type="subcellular location">
    <subcellularLocation>
        <location evidence="2">Endoplasmic reticulum membrane</location>
        <topology evidence="2">Multi-pass membrane protein</topology>
    </subcellularLocation>
</comment>
<dbReference type="InterPro" id="IPR004853">
    <property type="entry name" value="Sugar_P_trans_dom"/>
</dbReference>
<feature type="compositionally biased region" description="Polar residues" evidence="8">
    <location>
        <begin position="529"/>
        <end position="546"/>
    </location>
</feature>
<proteinExistence type="inferred from homology"/>
<feature type="compositionally biased region" description="Basic and acidic residues" evidence="8">
    <location>
        <begin position="40"/>
        <end position="49"/>
    </location>
</feature>
<evidence type="ECO:0000256" key="9">
    <source>
        <dbReference type="SAM" id="Phobius"/>
    </source>
</evidence>
<dbReference type="GeneID" id="71989268"/>
<evidence type="ECO:0000256" key="5">
    <source>
        <dbReference type="ARBA" id="ARBA00022692"/>
    </source>
</evidence>
<dbReference type="KEGG" id="ffu:CLAFUR5_09390"/>
<feature type="transmembrane region" description="Helical" evidence="9">
    <location>
        <begin position="383"/>
        <end position="406"/>
    </location>
</feature>
<evidence type="ECO:0000256" key="8">
    <source>
        <dbReference type="SAM" id="MobiDB-lite"/>
    </source>
</evidence>
<dbReference type="Proteomes" id="UP000756132">
    <property type="component" value="Chromosome 9"/>
</dbReference>
<feature type="compositionally biased region" description="Basic residues" evidence="8">
    <location>
        <begin position="85"/>
        <end position="94"/>
    </location>
</feature>
<sequence length="554" mass="61063">MEDTTSPPTHARRRSGSLLFEAAAGSNSGGQGSRSQTGEGGRHPEDRSGSEASAGTLSDDLEMDDMRSSEEELDDDEETGLTHTERKKRRRRIRQNTQLDERVASSSLDKKAEEGIAKAAMLRHMSINALLITLWYTFSISISVYNKWMFSSENLDFHFPLFTTSIHMLVQFSAAAATIWWFPKFRPWNAKDIQDPHSSGYSRVQHDEDDNDTITSRTKSPLMTKSFYLTRIAPCGTATALDIGLGNFSLRFITLTFFTMCKSSVLAFVLLFAFIFRLESPTWKLCMVILAMTVGVIMMVSGEAAFNALGFILVMTASFCSGFRWSLTQILLLRNKATSNPFSSIFFLTPVMFLVLFLLALPIEGPKQVLDGLAVLGEQKGYFLGAMIMLFPGVLAFMMVAAEFALLQRSSVVTLSVCGIFKEVLTISAASLTFGDELSPINISGLVVTIASIAAYNWVKYDKMKRDAKRETHQMVEDDGLGGRVPAGKTRSSHDDDDAFAVGRDSTSTNDGLMRHSLSLATHHVESGGQHSQANGNLAHGKSQSPVKRPEDLE</sequence>
<dbReference type="EMBL" id="CP090171">
    <property type="protein sequence ID" value="UJO21433.1"/>
    <property type="molecule type" value="Genomic_DNA"/>
</dbReference>
<comment type="function">
    <text evidence="1">Involved in the import of GDP-mannose from the cytoplasm into the Golgi lumen.</text>
</comment>
<dbReference type="GO" id="GO:0005789">
    <property type="term" value="C:endoplasmic reticulum membrane"/>
    <property type="evidence" value="ECO:0007669"/>
    <property type="project" value="UniProtKB-SubCell"/>
</dbReference>
<dbReference type="OrthoDB" id="18894at2759"/>
<feature type="domain" description="Sugar phosphate transporter" evidence="10">
    <location>
        <begin position="129"/>
        <end position="457"/>
    </location>
</feature>
<keyword evidence="5 9" id="KW-0812">Transmembrane</keyword>
<comment type="similarity">
    <text evidence="3">Belongs to the TPT transporter family. SLC35D subfamily.</text>
</comment>
<dbReference type="PANTHER" id="PTHR11132">
    <property type="entry name" value="SOLUTE CARRIER FAMILY 35"/>
    <property type="match status" value="1"/>
</dbReference>
<feature type="transmembrane region" description="Helical" evidence="9">
    <location>
        <begin position="127"/>
        <end position="145"/>
    </location>
</feature>
<evidence type="ECO:0000313" key="11">
    <source>
        <dbReference type="EMBL" id="UJO21433.1"/>
    </source>
</evidence>
<feature type="region of interest" description="Disordered" evidence="8">
    <location>
        <begin position="470"/>
        <end position="512"/>
    </location>
</feature>
<evidence type="ECO:0000256" key="4">
    <source>
        <dbReference type="ARBA" id="ARBA00011182"/>
    </source>
</evidence>
<feature type="transmembrane region" description="Helical" evidence="9">
    <location>
        <begin position="308"/>
        <end position="333"/>
    </location>
</feature>
<feature type="transmembrane region" description="Helical" evidence="9">
    <location>
        <begin position="157"/>
        <end position="182"/>
    </location>
</feature>
<dbReference type="AlphaFoldDB" id="A0A9Q8PFB5"/>
<feature type="transmembrane region" description="Helical" evidence="9">
    <location>
        <begin position="283"/>
        <end position="302"/>
    </location>
</feature>
<gene>
    <name evidence="11" type="ORF">CLAFUR5_09390</name>
</gene>
<feature type="region of interest" description="Disordered" evidence="8">
    <location>
        <begin position="524"/>
        <end position="554"/>
    </location>
</feature>
<accession>A0A9Q8PFB5</accession>
<keyword evidence="7 9" id="KW-0472">Membrane</keyword>
<name>A0A9Q8PFB5_PASFU</name>
<evidence type="ECO:0000259" key="10">
    <source>
        <dbReference type="Pfam" id="PF03151"/>
    </source>
</evidence>
<dbReference type="InterPro" id="IPR050186">
    <property type="entry name" value="TPT_transporter"/>
</dbReference>
<evidence type="ECO:0000256" key="1">
    <source>
        <dbReference type="ARBA" id="ARBA00003420"/>
    </source>
</evidence>
<feature type="transmembrane region" description="Helical" evidence="9">
    <location>
        <begin position="252"/>
        <end position="276"/>
    </location>
</feature>
<feature type="region of interest" description="Disordered" evidence="8">
    <location>
        <begin position="1"/>
        <end position="106"/>
    </location>
</feature>
<evidence type="ECO:0000256" key="3">
    <source>
        <dbReference type="ARBA" id="ARBA00010425"/>
    </source>
</evidence>